<proteinExistence type="predicted"/>
<gene>
    <name evidence="1" type="ORF">CSW27_14285</name>
</gene>
<protein>
    <submittedName>
        <fullName evidence="1">Uncharacterized protein</fullName>
    </submittedName>
</protein>
<evidence type="ECO:0000313" key="1">
    <source>
        <dbReference type="EMBL" id="RTI10521.1"/>
    </source>
</evidence>
<reference evidence="1 2" key="1">
    <citation type="journal article" date="2019" name="Extremophiles">
        <title>Biogeography of thermophiles and predominance of Thermus scotoductus in domestic water heaters.</title>
        <authorList>
            <person name="Wilpiszeski R.L."/>
            <person name="Zhang Z."/>
            <person name="House C.H."/>
        </authorList>
    </citation>
    <scope>NUCLEOTIDE SEQUENCE [LARGE SCALE GENOMIC DNA]</scope>
    <source>
        <strain evidence="1 2">14_S14</strain>
    </source>
</reference>
<dbReference type="Proteomes" id="UP000287155">
    <property type="component" value="Unassembled WGS sequence"/>
</dbReference>
<accession>A0A430UQW1</accession>
<sequence>MRYEVTLSIGFPSPFERAVALATSRPEALFPNQLAAIRELAVAAHKKWVGYALGEPLPSGERLQPRTGTYARSIVLEAGEDHTYTLRSTAPYAAALEWGRPAYDLRQVLRRSHQARRAKAGHLYMHIPFRHGTPQAVGFASVMPEEVYARVRRFRKSRITGVYYEPSVHDPKARARRFTYEWGDRLTAGDLRAMGLDPEDPEVGRLVGMYRFEVGAPGENRSAYVTFRTLSEKSPPGTWVVPEHPGYRIAGAVYDWLVEVYPEVMRMALEADVERLKALAGGEG</sequence>
<dbReference type="AlphaFoldDB" id="A0A430UQW1"/>
<dbReference type="EMBL" id="PEMJ01000379">
    <property type="protein sequence ID" value="RTI10521.1"/>
    <property type="molecule type" value="Genomic_DNA"/>
</dbReference>
<name>A0A430UQW1_THESC</name>
<comment type="caution">
    <text evidence="1">The sequence shown here is derived from an EMBL/GenBank/DDBJ whole genome shotgun (WGS) entry which is preliminary data.</text>
</comment>
<dbReference type="RefSeq" id="WP_126205355.1">
    <property type="nucleotide sequence ID" value="NZ_PEMJ01000379.1"/>
</dbReference>
<organism evidence="1 2">
    <name type="scientific">Thermus scotoductus</name>
    <dbReference type="NCBI Taxonomy" id="37636"/>
    <lineage>
        <taxon>Bacteria</taxon>
        <taxon>Thermotogati</taxon>
        <taxon>Deinococcota</taxon>
        <taxon>Deinococci</taxon>
        <taxon>Thermales</taxon>
        <taxon>Thermaceae</taxon>
        <taxon>Thermus</taxon>
    </lineage>
</organism>
<evidence type="ECO:0000313" key="2">
    <source>
        <dbReference type="Proteomes" id="UP000287155"/>
    </source>
</evidence>